<dbReference type="InterPro" id="IPR045340">
    <property type="entry name" value="DUF6533"/>
</dbReference>
<dbReference type="Proteomes" id="UP000294933">
    <property type="component" value="Unassembled WGS sequence"/>
</dbReference>
<dbReference type="VEuPathDB" id="FungiDB:BD410DRAFT_192393"/>
<dbReference type="OrthoDB" id="2864306at2759"/>
<evidence type="ECO:0000256" key="1">
    <source>
        <dbReference type="SAM" id="Phobius"/>
    </source>
</evidence>
<dbReference type="Pfam" id="PF20151">
    <property type="entry name" value="DUF6533"/>
    <property type="match status" value="1"/>
</dbReference>
<feature type="transmembrane region" description="Helical" evidence="1">
    <location>
        <begin position="89"/>
        <end position="113"/>
    </location>
</feature>
<feature type="domain" description="DUF6533" evidence="2">
    <location>
        <begin position="20"/>
        <end position="65"/>
    </location>
</feature>
<organism evidence="3 4">
    <name type="scientific">Rickenella mellea</name>
    <dbReference type="NCBI Taxonomy" id="50990"/>
    <lineage>
        <taxon>Eukaryota</taxon>
        <taxon>Fungi</taxon>
        <taxon>Dikarya</taxon>
        <taxon>Basidiomycota</taxon>
        <taxon>Agaricomycotina</taxon>
        <taxon>Agaricomycetes</taxon>
        <taxon>Hymenochaetales</taxon>
        <taxon>Rickenellaceae</taxon>
        <taxon>Rickenella</taxon>
    </lineage>
</organism>
<reference evidence="3 4" key="1">
    <citation type="submission" date="2018-06" db="EMBL/GenBank/DDBJ databases">
        <title>A transcriptomic atlas of mushroom development highlights an independent origin of complex multicellularity.</title>
        <authorList>
            <consortium name="DOE Joint Genome Institute"/>
            <person name="Krizsan K."/>
            <person name="Almasi E."/>
            <person name="Merenyi Z."/>
            <person name="Sahu N."/>
            <person name="Viragh M."/>
            <person name="Koszo T."/>
            <person name="Mondo S."/>
            <person name="Kiss B."/>
            <person name="Balint B."/>
            <person name="Kues U."/>
            <person name="Barry K."/>
            <person name="Hegedus J.C."/>
            <person name="Henrissat B."/>
            <person name="Johnson J."/>
            <person name="Lipzen A."/>
            <person name="Ohm R."/>
            <person name="Nagy I."/>
            <person name="Pangilinan J."/>
            <person name="Yan J."/>
            <person name="Xiong Y."/>
            <person name="Grigoriev I.V."/>
            <person name="Hibbett D.S."/>
            <person name="Nagy L.G."/>
        </authorList>
    </citation>
    <scope>NUCLEOTIDE SEQUENCE [LARGE SCALE GENOMIC DNA]</scope>
    <source>
        <strain evidence="3 4">SZMC22713</strain>
    </source>
</reference>
<protein>
    <recommendedName>
        <fullName evidence="2">DUF6533 domain-containing protein</fullName>
    </recommendedName>
</protein>
<keyword evidence="4" id="KW-1185">Reference proteome</keyword>
<sequence length="305" mass="34947">MDTLPHDIVESFIQRRFVNYTTLAPFVLLVWDYFILLPDEVALVWPGRWTLSKYLFLVNRYLVFVDPFMLIYVLMIANDEHSCSITGQILGYICVVGFKICQCILILRTYAVWGCKLDKPLTILFLLYLCLSGADFWAAHKYLRGLQAVIVPGAPGCAFLATNRWVWWSIMQLMIIESALIILLAYKAFQHFRIGGTSLITVMYYDGLMYYICILVTLTANLVVALVTTIALKSLLVDLQRVLHSVLCTRILLHIRRMHKADVLQRETLPTMIAAPNQRSFYLDDMGTTDIQFYQSKGTTTLSES</sequence>
<feature type="transmembrane region" description="Helical" evidence="1">
    <location>
        <begin position="209"/>
        <end position="232"/>
    </location>
</feature>
<keyword evidence="1" id="KW-0812">Transmembrane</keyword>
<keyword evidence="1" id="KW-0472">Membrane</keyword>
<feature type="transmembrane region" description="Helical" evidence="1">
    <location>
        <begin position="56"/>
        <end position="77"/>
    </location>
</feature>
<evidence type="ECO:0000259" key="2">
    <source>
        <dbReference type="Pfam" id="PF20151"/>
    </source>
</evidence>
<name>A0A4Y7PGB7_9AGAM</name>
<feature type="transmembrane region" description="Helical" evidence="1">
    <location>
        <begin position="17"/>
        <end position="36"/>
    </location>
</feature>
<accession>A0A4Y7PGB7</accession>
<dbReference type="EMBL" id="ML170333">
    <property type="protein sequence ID" value="TDL14484.1"/>
    <property type="molecule type" value="Genomic_DNA"/>
</dbReference>
<dbReference type="STRING" id="50990.A0A4Y7PGB7"/>
<evidence type="ECO:0000313" key="4">
    <source>
        <dbReference type="Proteomes" id="UP000294933"/>
    </source>
</evidence>
<gene>
    <name evidence="3" type="ORF">BD410DRAFT_192393</name>
</gene>
<keyword evidence="1" id="KW-1133">Transmembrane helix</keyword>
<feature type="transmembrane region" description="Helical" evidence="1">
    <location>
        <begin position="119"/>
        <end position="138"/>
    </location>
</feature>
<dbReference type="AlphaFoldDB" id="A0A4Y7PGB7"/>
<proteinExistence type="predicted"/>
<evidence type="ECO:0000313" key="3">
    <source>
        <dbReference type="EMBL" id="TDL14484.1"/>
    </source>
</evidence>
<feature type="transmembrane region" description="Helical" evidence="1">
    <location>
        <begin position="165"/>
        <end position="189"/>
    </location>
</feature>